<feature type="domain" description="DJ-1/PfpI" evidence="1">
    <location>
        <begin position="2"/>
        <end position="172"/>
    </location>
</feature>
<comment type="caution">
    <text evidence="2">The sequence shown here is derived from an EMBL/GenBank/DDBJ whole genome shotgun (WGS) entry which is preliminary data.</text>
</comment>
<dbReference type="PANTHER" id="PTHR48094">
    <property type="entry name" value="PROTEIN/NUCLEIC ACID DEGLYCASE DJ-1-RELATED"/>
    <property type="match status" value="1"/>
</dbReference>
<dbReference type="PANTHER" id="PTHR48094:SF19">
    <property type="entry name" value="DJ-1_PFPI DOMAIN-CONTAINING PROTEIN"/>
    <property type="match status" value="1"/>
</dbReference>
<evidence type="ECO:0000313" key="2">
    <source>
        <dbReference type="EMBL" id="RSU07666.1"/>
    </source>
</evidence>
<dbReference type="Gene3D" id="3.40.50.880">
    <property type="match status" value="1"/>
</dbReference>
<gene>
    <name evidence="2" type="ORF">CBF30_00030</name>
</gene>
<dbReference type="SUPFAM" id="SSF52317">
    <property type="entry name" value="Class I glutamine amidotransferase-like"/>
    <property type="match status" value="1"/>
</dbReference>
<dbReference type="Proteomes" id="UP000288669">
    <property type="component" value="Unassembled WGS sequence"/>
</dbReference>
<dbReference type="OrthoDB" id="6003696at2"/>
<accession>A0A430AHS6</accession>
<keyword evidence="3" id="KW-1185">Reference proteome</keyword>
<dbReference type="Pfam" id="PF01965">
    <property type="entry name" value="DJ-1_PfpI"/>
    <property type="match status" value="1"/>
</dbReference>
<name>A0A430AHS6_9ENTE</name>
<organism evidence="2 3">
    <name type="scientific">Vagococcus entomophilus</name>
    <dbReference type="NCBI Taxonomy" id="1160095"/>
    <lineage>
        <taxon>Bacteria</taxon>
        <taxon>Bacillati</taxon>
        <taxon>Bacillota</taxon>
        <taxon>Bacilli</taxon>
        <taxon>Lactobacillales</taxon>
        <taxon>Enterococcaceae</taxon>
        <taxon>Vagococcus</taxon>
    </lineage>
</organism>
<reference evidence="2 3" key="1">
    <citation type="submission" date="2017-05" db="EMBL/GenBank/DDBJ databases">
        <title>Vagococcus spp. assemblies.</title>
        <authorList>
            <person name="Gulvik C.A."/>
        </authorList>
    </citation>
    <scope>NUCLEOTIDE SEQUENCE [LARGE SCALE GENOMIC DNA]</scope>
    <source>
        <strain evidence="2 3">DSM 24756</strain>
    </source>
</reference>
<evidence type="ECO:0000259" key="1">
    <source>
        <dbReference type="Pfam" id="PF01965"/>
    </source>
</evidence>
<proteinExistence type="predicted"/>
<evidence type="ECO:0000313" key="3">
    <source>
        <dbReference type="Proteomes" id="UP000288669"/>
    </source>
</evidence>
<dbReference type="AlphaFoldDB" id="A0A430AHS6"/>
<dbReference type="InterPro" id="IPR002818">
    <property type="entry name" value="DJ-1/PfpI"/>
</dbReference>
<sequence>MKKIYIYVLDTMSDWELGWVLSAMSVADELKGQQYQIQFVSATKAAITTIGGMKIIPECTIEDMEDDACAALLLPGAQDWTSEKHQAILKKVESYLNEGKIVGAICGATLALSEIGLLNQFLHTSNSLEYLQYFSKRYTGATLYRHDRVVNHKKLITAGSASSLMWAKEIMQELEVLPQAVLNSWYHYFSSGEVMYYLQMMEEIAKANQ</sequence>
<dbReference type="InterPro" id="IPR029062">
    <property type="entry name" value="Class_I_gatase-like"/>
</dbReference>
<dbReference type="EMBL" id="NGJZ01000001">
    <property type="protein sequence ID" value="RSU07666.1"/>
    <property type="molecule type" value="Genomic_DNA"/>
</dbReference>
<dbReference type="InterPro" id="IPR050325">
    <property type="entry name" value="Prot/Nucl_acid_deglycase"/>
</dbReference>
<dbReference type="GO" id="GO:0005737">
    <property type="term" value="C:cytoplasm"/>
    <property type="evidence" value="ECO:0007669"/>
    <property type="project" value="TreeGrafter"/>
</dbReference>
<dbReference type="RefSeq" id="WP_126821575.1">
    <property type="nucleotide sequence ID" value="NZ_JBHLWU010000001.1"/>
</dbReference>
<protein>
    <recommendedName>
        <fullName evidence="1">DJ-1/PfpI domain-containing protein</fullName>
    </recommendedName>
</protein>